<organism evidence="1 2">
    <name type="scientific">Ascaris lumbricoides</name>
    <name type="common">Giant roundworm</name>
    <dbReference type="NCBI Taxonomy" id="6252"/>
    <lineage>
        <taxon>Eukaryota</taxon>
        <taxon>Metazoa</taxon>
        <taxon>Ecdysozoa</taxon>
        <taxon>Nematoda</taxon>
        <taxon>Chromadorea</taxon>
        <taxon>Rhabditida</taxon>
        <taxon>Spirurina</taxon>
        <taxon>Ascaridomorpha</taxon>
        <taxon>Ascaridoidea</taxon>
        <taxon>Ascarididae</taxon>
        <taxon>Ascaris</taxon>
    </lineage>
</organism>
<reference evidence="2" key="1">
    <citation type="submission" date="2023-03" db="UniProtKB">
        <authorList>
            <consortium name="WormBaseParasite"/>
        </authorList>
    </citation>
    <scope>IDENTIFICATION</scope>
</reference>
<dbReference type="AlphaFoldDB" id="A0A9J2PJV8"/>
<proteinExistence type="predicted"/>
<evidence type="ECO:0000313" key="1">
    <source>
        <dbReference type="Proteomes" id="UP000036681"/>
    </source>
</evidence>
<protein>
    <submittedName>
        <fullName evidence="2">Uncharacterized protein</fullName>
    </submittedName>
</protein>
<sequence length="121" mass="13371">MSQVDLISLPMRVDDVVGVSLYGRVSSNTSYQSLVLLGVDARVECLSLFVCERKLTMTLPPKGRPRRSGQASATAAASQKIRWTEGECKHKRRGDVLRSLVIDWPHASEHFTPTYAPSLDA</sequence>
<accession>A0A9J2PJV8</accession>
<keyword evidence="1" id="KW-1185">Reference proteome</keyword>
<name>A0A9J2PJV8_ASCLU</name>
<dbReference type="WBParaSite" id="ALUE_0000959901-mRNA-1">
    <property type="protein sequence ID" value="ALUE_0000959901-mRNA-1"/>
    <property type="gene ID" value="ALUE_0000959901"/>
</dbReference>
<dbReference type="Proteomes" id="UP000036681">
    <property type="component" value="Unplaced"/>
</dbReference>
<evidence type="ECO:0000313" key="2">
    <source>
        <dbReference type="WBParaSite" id="ALUE_0000959901-mRNA-1"/>
    </source>
</evidence>